<name>A0A426TVV9_9CHLR</name>
<evidence type="ECO:0000259" key="2">
    <source>
        <dbReference type="Pfam" id="PF01593"/>
    </source>
</evidence>
<feature type="signal peptide" evidence="1">
    <location>
        <begin position="1"/>
        <end position="21"/>
    </location>
</feature>
<dbReference type="AlphaFoldDB" id="A0A426TVV9"/>
<sequence>MQRRDLLKLLALICLGGGSSACGTGGGSGGGMARRGRTIVIGAGLAGLAAARELRHNGEDVVVLEARDRIGGRLWTSSAWPDMPLDLGATWIHGVRSNPMTDLADALQARRLVTSYDKSATYHTNGQLLTDAEEAHSEALGNQVRMALHNAQQRDADVTVRQAVAALTQQVQPSLAATRLLNFVLSSEIEHEYAGSAHHLSAHWYDSADEFEGDNALFVHGFQIITDYLATDLLIELSQVVKAIVWGEHEVRVLTERMTFTADRVVVTLPLGVLQSSSVQFTPELPSAKRHALAALGMGVLNKCYLRFSRAFWPHDIDWLGHVSAQHGVWNEWVSFQRVAQMPILLGFNAADHGREIEAWSDQQIVASAMETLGIMFGSNIPQPNAYQITRWATDPFARGAYSYNALGSAPAMRDTLAMPVEGKLFFAGEASHSAHFGTTHGAYLSGLRVAEQILYQIR</sequence>
<dbReference type="EMBL" id="RSAS01000617">
    <property type="protein sequence ID" value="RRR69548.1"/>
    <property type="molecule type" value="Genomic_DNA"/>
</dbReference>
<dbReference type="InterPro" id="IPR036188">
    <property type="entry name" value="FAD/NAD-bd_sf"/>
</dbReference>
<dbReference type="PRINTS" id="PR00420">
    <property type="entry name" value="RNGMNOXGNASE"/>
</dbReference>
<accession>A0A426TVV9</accession>
<dbReference type="PANTHER" id="PTHR10742:SF410">
    <property type="entry name" value="LYSINE-SPECIFIC HISTONE DEMETHYLASE 2"/>
    <property type="match status" value="1"/>
</dbReference>
<dbReference type="PROSITE" id="PS51257">
    <property type="entry name" value="PROKAR_LIPOPROTEIN"/>
    <property type="match status" value="1"/>
</dbReference>
<proteinExistence type="predicted"/>
<dbReference type="PANTHER" id="PTHR10742">
    <property type="entry name" value="FLAVIN MONOAMINE OXIDASE"/>
    <property type="match status" value="1"/>
</dbReference>
<dbReference type="InterPro" id="IPR002937">
    <property type="entry name" value="Amino_oxidase"/>
</dbReference>
<dbReference type="Gene3D" id="3.50.50.60">
    <property type="entry name" value="FAD/NAD(P)-binding domain"/>
    <property type="match status" value="1"/>
</dbReference>
<reference evidence="3 4" key="1">
    <citation type="submission" date="2018-12" db="EMBL/GenBank/DDBJ databases">
        <title>Genome Sequence of Candidatus Viridilinea halotolerans isolated from saline sulfide-rich spring.</title>
        <authorList>
            <person name="Grouzdev D.S."/>
            <person name="Burganskaya E.I."/>
            <person name="Krutkina M.S."/>
            <person name="Sukhacheva M.V."/>
            <person name="Gorlenko V.M."/>
        </authorList>
    </citation>
    <scope>NUCLEOTIDE SEQUENCE [LARGE SCALE GENOMIC DNA]</scope>
    <source>
        <strain evidence="3">Chok-6</strain>
    </source>
</reference>
<evidence type="ECO:0000313" key="3">
    <source>
        <dbReference type="EMBL" id="RRR69548.1"/>
    </source>
</evidence>
<dbReference type="Gene3D" id="3.90.660.10">
    <property type="match status" value="1"/>
</dbReference>
<dbReference type="SUPFAM" id="SSF51905">
    <property type="entry name" value="FAD/NAD(P)-binding domain"/>
    <property type="match status" value="1"/>
</dbReference>
<dbReference type="InterPro" id="IPR050281">
    <property type="entry name" value="Flavin_monoamine_oxidase"/>
</dbReference>
<evidence type="ECO:0000256" key="1">
    <source>
        <dbReference type="SAM" id="SignalP"/>
    </source>
</evidence>
<dbReference type="Pfam" id="PF01593">
    <property type="entry name" value="Amino_oxidase"/>
    <property type="match status" value="1"/>
</dbReference>
<protein>
    <submittedName>
        <fullName evidence="3">FAD-dependent oxidoreductase</fullName>
    </submittedName>
</protein>
<comment type="caution">
    <text evidence="3">The sequence shown here is derived from an EMBL/GenBank/DDBJ whole genome shotgun (WGS) entry which is preliminary data.</text>
</comment>
<organism evidence="3 4">
    <name type="scientific">Candidatus Viridilinea halotolerans</name>
    <dbReference type="NCBI Taxonomy" id="2491704"/>
    <lineage>
        <taxon>Bacteria</taxon>
        <taxon>Bacillati</taxon>
        <taxon>Chloroflexota</taxon>
        <taxon>Chloroflexia</taxon>
        <taxon>Chloroflexales</taxon>
        <taxon>Chloroflexineae</taxon>
        <taxon>Oscillochloridaceae</taxon>
        <taxon>Candidatus Viridilinea</taxon>
    </lineage>
</organism>
<evidence type="ECO:0000313" key="4">
    <source>
        <dbReference type="Proteomes" id="UP000280307"/>
    </source>
</evidence>
<feature type="chain" id="PRO_5019079768" evidence="1">
    <location>
        <begin position="22"/>
        <end position="459"/>
    </location>
</feature>
<dbReference type="GO" id="GO:0016491">
    <property type="term" value="F:oxidoreductase activity"/>
    <property type="evidence" value="ECO:0007669"/>
    <property type="project" value="InterPro"/>
</dbReference>
<keyword evidence="1" id="KW-0732">Signal</keyword>
<feature type="domain" description="Amine oxidase" evidence="2">
    <location>
        <begin position="45"/>
        <end position="455"/>
    </location>
</feature>
<gene>
    <name evidence="3" type="ORF">EI684_15335</name>
</gene>
<dbReference type="Proteomes" id="UP000280307">
    <property type="component" value="Unassembled WGS sequence"/>
</dbReference>
<dbReference type="SUPFAM" id="SSF54373">
    <property type="entry name" value="FAD-linked reductases, C-terminal domain"/>
    <property type="match status" value="1"/>
</dbReference>